<evidence type="ECO:0000256" key="5">
    <source>
        <dbReference type="HAMAP-Rule" id="MF_00844"/>
    </source>
</evidence>
<keyword evidence="8" id="KW-1185">Reference proteome</keyword>
<organism evidence="7 8">
    <name type="scientific">Paenibacillus montanisoli</name>
    <dbReference type="NCBI Taxonomy" id="2081970"/>
    <lineage>
        <taxon>Bacteria</taxon>
        <taxon>Bacillati</taxon>
        <taxon>Bacillota</taxon>
        <taxon>Bacilli</taxon>
        <taxon>Bacillales</taxon>
        <taxon>Paenibacillaceae</taxon>
        <taxon>Paenibacillus</taxon>
    </lineage>
</organism>
<evidence type="ECO:0000256" key="2">
    <source>
        <dbReference type="ARBA" id="ARBA00022730"/>
    </source>
</evidence>
<dbReference type="InterPro" id="IPR043682">
    <property type="entry name" value="RqcH_bacterial"/>
</dbReference>
<dbReference type="GO" id="GO:0072344">
    <property type="term" value="P:rescue of stalled ribosome"/>
    <property type="evidence" value="ECO:0007669"/>
    <property type="project" value="UniProtKB-UniRule"/>
</dbReference>
<evidence type="ECO:0000256" key="1">
    <source>
        <dbReference type="ARBA" id="ARBA00022555"/>
    </source>
</evidence>
<accession>A0A328U6C5</accession>
<comment type="similarity">
    <text evidence="5">Belongs to the NEMF family.</text>
</comment>
<keyword evidence="2 5" id="KW-0699">rRNA-binding</keyword>
<dbReference type="EMBL" id="QLUW01000001">
    <property type="protein sequence ID" value="RAP78110.1"/>
    <property type="molecule type" value="Genomic_DNA"/>
</dbReference>
<feature type="coiled-coil region" evidence="5">
    <location>
        <begin position="338"/>
        <end position="365"/>
    </location>
</feature>
<dbReference type="Gene3D" id="2.30.310.10">
    <property type="entry name" value="ibrinogen binding protein from staphylococcus aureus domain"/>
    <property type="match status" value="1"/>
</dbReference>
<dbReference type="GO" id="GO:0043023">
    <property type="term" value="F:ribosomal large subunit binding"/>
    <property type="evidence" value="ECO:0007669"/>
    <property type="project" value="UniProtKB-UniRule"/>
</dbReference>
<dbReference type="PANTHER" id="PTHR15239:SF6">
    <property type="entry name" value="RIBOSOME QUALITY CONTROL COMPLEX SUBUNIT NEMF"/>
    <property type="match status" value="1"/>
</dbReference>
<dbReference type="AlphaFoldDB" id="A0A328U6C5"/>
<comment type="function">
    <text evidence="5">Key component of the ribosome quality control system (RQC), a ribosome-associated complex that mediates the extraction of incompletely synthesized nascent chains from stalled ribosomes and their subsequent degradation. RqcH recruits Ala-charged tRNA, and with RqcP directs the elongation of stalled nascent chains on 50S ribosomal subunits, leading to non-templated C-terminal alanine extensions (Ala tail). The Ala tail promotes nascent chain degradation. May add between 1 and at least 8 Ala residues. Binds to stalled 50S ribosomal subunits.</text>
</comment>
<evidence type="ECO:0000259" key="6">
    <source>
        <dbReference type="Pfam" id="PF05670"/>
    </source>
</evidence>
<sequence length="615" mass="69270">MALDGIVTRAVTHELQTLIGARIHKIHQPTSNDLVLQIRGNGAQGKLLLSANPTYPRVHWTEQSYVNPLEAPMFCMLLRKYCEGGVIEAVRQIGNERIIHLDIRTRDELGDMFFKRIVIELMGRHSNIILLDAATETIHDGIHHVTPAISSYRIIMPGVAYVAPPEQGKADPLSFSEEGAFANALLHAAEFLLNPPIPDEDSIHFGTQPKPVHPGSLSPEKLLVEAFSGISPLLAREIAHRAAVDAPELFPEHGADTPRSAQLLWPAFRRMMQRFAEHRYEPQLVTIGSSGKSVFAVTDLTHIVGEKTVYETVSGCLEAFYGDKAQRDTVKQRVADLVRFIQNERNKNEKKLEKLEDTLKEANEADRFRVLGELLTTNMHAVKRGDAFVETIDYYDDEQPMIRIQLDPQLTPSQNAQRYFKKYTKFRNSLAIVAEQMQRAREEIDYLVSLLQQLESASLSDIDEIRDELAEQGYLRSREKRGARKKKPKQPALLCYTSSEGIPIYVGKNNTQNEFLTNKAAAPNDTWLHTKDIPGSHVVIRGTGFNDKTLEEAAMLAAHFSQARSSSLVPVDYTLIRHVKKPSGAKPGFVIYDHQKTLFITPDEQRLKELPNQIK</sequence>
<dbReference type="InterPro" id="IPR008532">
    <property type="entry name" value="NFACT_RNA-bd"/>
</dbReference>
<protein>
    <recommendedName>
        <fullName evidence="5">Rqc2 homolog RqcH</fullName>
        <shortName evidence="5">RqcH</shortName>
    </recommendedName>
</protein>
<feature type="domain" description="NFACT RNA-binding" evidence="6">
    <location>
        <begin position="495"/>
        <end position="583"/>
    </location>
</feature>
<evidence type="ECO:0000256" key="3">
    <source>
        <dbReference type="ARBA" id="ARBA00022884"/>
    </source>
</evidence>
<dbReference type="GO" id="GO:0000049">
    <property type="term" value="F:tRNA binding"/>
    <property type="evidence" value="ECO:0007669"/>
    <property type="project" value="UniProtKB-UniRule"/>
</dbReference>
<keyword evidence="1 5" id="KW-0820">tRNA-binding</keyword>
<dbReference type="RefSeq" id="WP_112881236.1">
    <property type="nucleotide sequence ID" value="NZ_QLUW01000001.1"/>
</dbReference>
<dbReference type="FunFam" id="2.30.310.10:FF:000004">
    <property type="entry name" value="Fibronectin-binding protein A"/>
    <property type="match status" value="1"/>
</dbReference>
<dbReference type="Pfam" id="PF05833">
    <property type="entry name" value="NFACT_N"/>
    <property type="match status" value="2"/>
</dbReference>
<dbReference type="GO" id="GO:1990112">
    <property type="term" value="C:RQC complex"/>
    <property type="evidence" value="ECO:0007669"/>
    <property type="project" value="TreeGrafter"/>
</dbReference>
<dbReference type="Proteomes" id="UP000249260">
    <property type="component" value="Unassembled WGS sequence"/>
</dbReference>
<comment type="subunit">
    <text evidence="5">Associates with stalled 50S ribosomal subunits. Binds to RqcP.</text>
</comment>
<evidence type="ECO:0000313" key="7">
    <source>
        <dbReference type="EMBL" id="RAP78110.1"/>
    </source>
</evidence>
<name>A0A328U6C5_9BACL</name>
<dbReference type="PANTHER" id="PTHR15239">
    <property type="entry name" value="NUCLEAR EXPORT MEDIATOR FACTOR NEMF"/>
    <property type="match status" value="1"/>
</dbReference>
<dbReference type="OrthoDB" id="9766163at2"/>
<dbReference type="Gene3D" id="3.40.970.40">
    <property type="entry name" value="fibrinogen binding protein from staphylococcus aureus domain like"/>
    <property type="match status" value="1"/>
</dbReference>
<dbReference type="Gene3D" id="1.10.8.50">
    <property type="match status" value="1"/>
</dbReference>
<proteinExistence type="inferred from homology"/>
<dbReference type="Pfam" id="PF05670">
    <property type="entry name" value="NFACT-R_1"/>
    <property type="match status" value="1"/>
</dbReference>
<comment type="caution">
    <text evidence="7">The sequence shown here is derived from an EMBL/GenBank/DDBJ whole genome shotgun (WGS) entry which is preliminary data.</text>
</comment>
<gene>
    <name evidence="5" type="primary">rqcH</name>
    <name evidence="7" type="ORF">DL346_06645</name>
</gene>
<keyword evidence="3 5" id="KW-0694">RNA-binding</keyword>
<keyword evidence="5" id="KW-0175">Coiled coil</keyword>
<evidence type="ECO:0000256" key="4">
    <source>
        <dbReference type="ARBA" id="ARBA00022917"/>
    </source>
</evidence>
<evidence type="ECO:0000313" key="8">
    <source>
        <dbReference type="Proteomes" id="UP000249260"/>
    </source>
</evidence>
<dbReference type="InterPro" id="IPR051608">
    <property type="entry name" value="RQC_Subunit_NEMF"/>
</dbReference>
<keyword evidence="4 5" id="KW-0648">Protein biosynthesis</keyword>
<reference evidence="7 8" key="1">
    <citation type="submission" date="2018-06" db="EMBL/GenBank/DDBJ databases">
        <title>Paenibacillus montanisoli sp. nov., isolated from mountain area soil.</title>
        <authorList>
            <person name="Wu M."/>
        </authorList>
    </citation>
    <scope>NUCLEOTIDE SEQUENCE [LARGE SCALE GENOMIC DNA]</scope>
    <source>
        <strain evidence="7 8">RA17</strain>
    </source>
</reference>
<dbReference type="HAMAP" id="MF_00844_B">
    <property type="entry name" value="RqcH_B"/>
    <property type="match status" value="1"/>
</dbReference>
<dbReference type="GO" id="GO:0019843">
    <property type="term" value="F:rRNA binding"/>
    <property type="evidence" value="ECO:0007669"/>
    <property type="project" value="UniProtKB-UniRule"/>
</dbReference>